<dbReference type="InterPro" id="IPR001969">
    <property type="entry name" value="Aspartic_peptidase_AS"/>
</dbReference>
<dbReference type="OrthoDB" id="8957415at2759"/>
<dbReference type="SUPFAM" id="SSF50630">
    <property type="entry name" value="Acid proteases"/>
    <property type="match status" value="1"/>
</dbReference>
<dbReference type="GO" id="GO:0004190">
    <property type="term" value="F:aspartic-type endopeptidase activity"/>
    <property type="evidence" value="ECO:0007669"/>
    <property type="project" value="InterPro"/>
</dbReference>
<evidence type="ECO:0000313" key="2">
    <source>
        <dbReference type="Proteomes" id="UP000727407"/>
    </source>
</evidence>
<dbReference type="AlphaFoldDB" id="A0A8J4X8V2"/>
<comment type="caution">
    <text evidence="1">The sequence shown here is derived from an EMBL/GenBank/DDBJ whole genome shotgun (WGS) entry which is preliminary data.</text>
</comment>
<gene>
    <name evidence="1" type="ORF">DAT39_004244</name>
</gene>
<dbReference type="Proteomes" id="UP000727407">
    <property type="component" value="Unassembled WGS sequence"/>
</dbReference>
<dbReference type="EMBL" id="QNUK01000038">
    <property type="protein sequence ID" value="KAF5906031.1"/>
    <property type="molecule type" value="Genomic_DNA"/>
</dbReference>
<sequence length="561" mass="62492">MAKRTDTITYGTDDSDRDSDLALSNTGEALTIQRLAAQVDRLQRQVDTLTSAFSVSIELQRSLLQQLEDQASHCSPRLDTKSHNIFTSTPVTSTHPRPSPIIQDVQTSLGAQHSISDMYTTQATNTVHLPGFIPPKFDGDKTLDPEEWLQSVSLYKTTLGLSDSRFFLELMRLFDKEPRKWYCAMQPHLHSWSHFSDLFRQAFLPTDNEEKIWRGILDRVQTSEEPLPTFVTHLVTEFKRLKQPPSEREQIEVICRHVSDQYRLALHATAPTTLTELLLTAHDLHSALGPISSARSAATPPTALPPDLHCYKCLTPGVTTRNCGNCKRNKQSINIESGRGMAGNVPCQDILKTSEGSRGETGARPRTFQRFRGAKQEAESSMRNQQAQDCHTVKLVQKNPGLVKSKNKPLTSMVVVNEVSLKATLDTGASISAVHPSTLEQCGIKEGAVLPWNFSPLELADSKRCTPAGVVWLPVQLLGHLFTHRFAVIPDLSCPILLGTDFMIQADVHIHPATGSVRLGDNASSVPETYPFEEGIPKLTLALSWTRQHCLRLTRRSWRIC</sequence>
<dbReference type="InterPro" id="IPR021109">
    <property type="entry name" value="Peptidase_aspartic_dom_sf"/>
</dbReference>
<dbReference type="CDD" id="cd00303">
    <property type="entry name" value="retropepsin_like"/>
    <property type="match status" value="1"/>
</dbReference>
<proteinExistence type="predicted"/>
<reference evidence="1" key="1">
    <citation type="submission" date="2020-07" db="EMBL/GenBank/DDBJ databases">
        <title>Clarias magur genome sequencing, assembly and annotation.</title>
        <authorList>
            <person name="Kushwaha B."/>
            <person name="Kumar R."/>
            <person name="Das P."/>
            <person name="Joshi C.G."/>
            <person name="Kumar D."/>
            <person name="Nagpure N.S."/>
            <person name="Pandey M."/>
            <person name="Agarwal S."/>
            <person name="Srivastava S."/>
            <person name="Singh M."/>
            <person name="Sahoo L."/>
            <person name="Jayasankar P."/>
            <person name="Meher P.K."/>
            <person name="Koringa P.G."/>
            <person name="Iquebal M.A."/>
            <person name="Das S.P."/>
            <person name="Bit A."/>
            <person name="Patnaik S."/>
            <person name="Patel N."/>
            <person name="Shah T.M."/>
            <person name="Hinsu A."/>
            <person name="Jena J.K."/>
        </authorList>
    </citation>
    <scope>NUCLEOTIDE SEQUENCE</scope>
    <source>
        <strain evidence="1">CIFAMagur01</strain>
        <tissue evidence="1">Testis</tissue>
    </source>
</reference>
<dbReference type="GO" id="GO:0006508">
    <property type="term" value="P:proteolysis"/>
    <property type="evidence" value="ECO:0007669"/>
    <property type="project" value="InterPro"/>
</dbReference>
<keyword evidence="2" id="KW-1185">Reference proteome</keyword>
<evidence type="ECO:0000313" key="1">
    <source>
        <dbReference type="EMBL" id="KAF5906031.1"/>
    </source>
</evidence>
<protein>
    <submittedName>
        <fullName evidence="1">Glycerophosphoinositol inositolphosphodiesterase GDPD2</fullName>
    </submittedName>
</protein>
<dbReference type="Gene3D" id="2.40.70.10">
    <property type="entry name" value="Acid Proteases"/>
    <property type="match status" value="1"/>
</dbReference>
<accession>A0A8J4X8V2</accession>
<name>A0A8J4X8V2_CLAMG</name>
<organism evidence="1 2">
    <name type="scientific">Clarias magur</name>
    <name type="common">Asian catfish</name>
    <name type="synonym">Macropteronotus magur</name>
    <dbReference type="NCBI Taxonomy" id="1594786"/>
    <lineage>
        <taxon>Eukaryota</taxon>
        <taxon>Metazoa</taxon>
        <taxon>Chordata</taxon>
        <taxon>Craniata</taxon>
        <taxon>Vertebrata</taxon>
        <taxon>Euteleostomi</taxon>
        <taxon>Actinopterygii</taxon>
        <taxon>Neopterygii</taxon>
        <taxon>Teleostei</taxon>
        <taxon>Ostariophysi</taxon>
        <taxon>Siluriformes</taxon>
        <taxon>Clariidae</taxon>
        <taxon>Clarias</taxon>
    </lineage>
</organism>
<dbReference type="PROSITE" id="PS00141">
    <property type="entry name" value="ASP_PROTEASE"/>
    <property type="match status" value="1"/>
</dbReference>